<dbReference type="Proteomes" id="UP000676565">
    <property type="component" value="Unassembled WGS sequence"/>
</dbReference>
<accession>A0ABS5BJL7</accession>
<name>A0ABS5BJL7_9BACT</name>
<comment type="caution">
    <text evidence="1">The sequence shown here is derived from an EMBL/GenBank/DDBJ whole genome shotgun (WGS) entry which is preliminary data.</text>
</comment>
<organism evidence="1 2">
    <name type="scientific">Gemmata palustris</name>
    <dbReference type="NCBI Taxonomy" id="2822762"/>
    <lineage>
        <taxon>Bacteria</taxon>
        <taxon>Pseudomonadati</taxon>
        <taxon>Planctomycetota</taxon>
        <taxon>Planctomycetia</taxon>
        <taxon>Gemmatales</taxon>
        <taxon>Gemmataceae</taxon>
        <taxon>Gemmata</taxon>
    </lineage>
</organism>
<dbReference type="EMBL" id="JAGKQQ010000001">
    <property type="protein sequence ID" value="MBP3953898.1"/>
    <property type="molecule type" value="Genomic_DNA"/>
</dbReference>
<proteinExistence type="predicted"/>
<dbReference type="InterPro" id="IPR025630">
    <property type="entry name" value="DUF4288"/>
</dbReference>
<gene>
    <name evidence="1" type="ORF">J8F10_01100</name>
</gene>
<evidence type="ECO:0000313" key="1">
    <source>
        <dbReference type="EMBL" id="MBP3953898.1"/>
    </source>
</evidence>
<keyword evidence="2" id="KW-1185">Reference proteome</keyword>
<reference evidence="1 2" key="1">
    <citation type="submission" date="2021-04" db="EMBL/GenBank/DDBJ databases">
        <authorList>
            <person name="Ivanova A."/>
        </authorList>
    </citation>
    <scope>NUCLEOTIDE SEQUENCE [LARGE SCALE GENOMIC DNA]</scope>
    <source>
        <strain evidence="1 2">G18</strain>
    </source>
</reference>
<protein>
    <submittedName>
        <fullName evidence="1">DUF4288 domain-containing protein</fullName>
    </submittedName>
</protein>
<dbReference type="RefSeq" id="WP_210651840.1">
    <property type="nucleotide sequence ID" value="NZ_JAGKQQ010000001.1"/>
</dbReference>
<evidence type="ECO:0000313" key="2">
    <source>
        <dbReference type="Proteomes" id="UP000676565"/>
    </source>
</evidence>
<dbReference type="Pfam" id="PF14119">
    <property type="entry name" value="DUF4288"/>
    <property type="match status" value="1"/>
</dbReference>
<sequence length="128" mass="14359">MSWFAAHAIMYYQLTDGPQDGFQVYENIFLVRADTPDEGFAKAREFAKRDEGDSSGSLRVGGRPATLVFGGIRKLITVLQESPDRPPDDGDEITYSEFVVNDRDALQRLIADKNVDIEYIGRHPLPPL</sequence>